<dbReference type="SUPFAM" id="SSF53187">
    <property type="entry name" value="Zn-dependent exopeptidases"/>
    <property type="match status" value="1"/>
</dbReference>
<dbReference type="EMBL" id="UGMS01000001">
    <property type="protein sequence ID" value="STV73723.1"/>
    <property type="molecule type" value="Genomic_DNA"/>
</dbReference>
<sequence length="154" mass="17253">MKRFLRWLGAAGLEALVFHQQPGGTFTHFSCERFGARSCTLELGKALPFGENDLRLFAATQRALSLLLAGEVAAEEAHAPLRYRVVQQITRSSDSFRLHMSAQTLNFTPFAAGTLLAEDGDTRYIVEREQEYVLFPNPSVAFGQRAGLMLERFR</sequence>
<dbReference type="Pfam" id="PF04952">
    <property type="entry name" value="AstE_AspA_hybrid"/>
    <property type="match status" value="1"/>
</dbReference>
<dbReference type="GO" id="GO:0016788">
    <property type="term" value="F:hydrolase activity, acting on ester bonds"/>
    <property type="evidence" value="ECO:0007669"/>
    <property type="project" value="InterPro"/>
</dbReference>
<gene>
    <name evidence="7" type="primary">astE</name>
    <name evidence="7" type="ORF">NCTC11685_00911</name>
</gene>
<evidence type="ECO:0000313" key="8">
    <source>
        <dbReference type="Proteomes" id="UP000254863"/>
    </source>
</evidence>
<organism evidence="7 8">
    <name type="scientific">Klebsiella michiganensis</name>
    <dbReference type="NCBI Taxonomy" id="1134687"/>
    <lineage>
        <taxon>Bacteria</taxon>
        <taxon>Pseudomonadati</taxon>
        <taxon>Pseudomonadota</taxon>
        <taxon>Gammaproteobacteria</taxon>
        <taxon>Enterobacterales</taxon>
        <taxon>Enterobacteriaceae</taxon>
        <taxon>Klebsiella/Raoultella group</taxon>
        <taxon>Klebsiella</taxon>
    </lineage>
</organism>
<evidence type="ECO:0000256" key="4">
    <source>
        <dbReference type="ARBA" id="ARBA00022833"/>
    </source>
</evidence>
<keyword evidence="3 7" id="KW-0378">Hydrolase</keyword>
<dbReference type="NCBIfam" id="NF003706">
    <property type="entry name" value="PRK05324.1"/>
    <property type="match status" value="1"/>
</dbReference>
<feature type="domain" description="Succinylglutamate desuccinylase/Aspartoacylase catalytic" evidence="6">
    <location>
        <begin position="3"/>
        <end position="65"/>
    </location>
</feature>
<comment type="caution">
    <text evidence="7">The sequence shown here is derived from an EMBL/GenBank/DDBJ whole genome shotgun (WGS) entry which is preliminary data.</text>
</comment>
<dbReference type="Proteomes" id="UP000254863">
    <property type="component" value="Unassembled WGS sequence"/>
</dbReference>
<dbReference type="InterPro" id="IPR055438">
    <property type="entry name" value="AstE_AspA_cat"/>
</dbReference>
<evidence type="ECO:0000259" key="5">
    <source>
        <dbReference type="Pfam" id="PF04952"/>
    </source>
</evidence>
<dbReference type="Pfam" id="PF24827">
    <property type="entry name" value="AstE_AspA_cat"/>
    <property type="match status" value="1"/>
</dbReference>
<comment type="cofactor">
    <cofactor evidence="1">
        <name>Zn(2+)</name>
        <dbReference type="ChEBI" id="CHEBI:29105"/>
    </cofactor>
</comment>
<evidence type="ECO:0000256" key="1">
    <source>
        <dbReference type="ARBA" id="ARBA00001947"/>
    </source>
</evidence>
<feature type="domain" description="AstE/AspA barrel-sandwich hybrid" evidence="5">
    <location>
        <begin position="82"/>
        <end position="152"/>
    </location>
</feature>
<dbReference type="EC" id="3.5.1.96" evidence="7"/>
<protein>
    <submittedName>
        <fullName evidence="7">Succinylglutamate desuccinylase</fullName>
        <ecNumber evidence="7">3.5.1.96</ecNumber>
    </submittedName>
</protein>
<name>A0A7H4N0Z2_9ENTR</name>
<dbReference type="GO" id="GO:0009017">
    <property type="term" value="F:succinylglutamate desuccinylase activity"/>
    <property type="evidence" value="ECO:0007669"/>
    <property type="project" value="UniProtKB-EC"/>
</dbReference>
<reference evidence="7 8" key="1">
    <citation type="submission" date="2018-06" db="EMBL/GenBank/DDBJ databases">
        <authorList>
            <consortium name="Pathogen Informatics"/>
            <person name="Doyle S."/>
        </authorList>
    </citation>
    <scope>NUCLEOTIDE SEQUENCE [LARGE SCALE GENOMIC DNA]</scope>
    <source>
        <strain evidence="7 8">NCTC11685</strain>
    </source>
</reference>
<dbReference type="PANTHER" id="PTHR15162">
    <property type="entry name" value="ASPARTOACYLASE"/>
    <property type="match status" value="1"/>
</dbReference>
<dbReference type="Gene3D" id="3.40.630.10">
    <property type="entry name" value="Zn peptidases"/>
    <property type="match status" value="1"/>
</dbReference>
<dbReference type="PANTHER" id="PTHR15162:SF7">
    <property type="entry name" value="SUCCINYLGLUTAMATE DESUCCINYLASE"/>
    <property type="match status" value="1"/>
</dbReference>
<evidence type="ECO:0000313" key="7">
    <source>
        <dbReference type="EMBL" id="STV73723.1"/>
    </source>
</evidence>
<keyword evidence="2" id="KW-0479">Metal-binding</keyword>
<proteinExistence type="predicted"/>
<dbReference type="AlphaFoldDB" id="A0A7H4N0Z2"/>
<evidence type="ECO:0000256" key="2">
    <source>
        <dbReference type="ARBA" id="ARBA00022723"/>
    </source>
</evidence>
<dbReference type="GO" id="GO:0046872">
    <property type="term" value="F:metal ion binding"/>
    <property type="evidence" value="ECO:0007669"/>
    <property type="project" value="UniProtKB-KW"/>
</dbReference>
<accession>A0A7H4N0Z2</accession>
<keyword evidence="4" id="KW-0862">Zinc</keyword>
<dbReference type="InterPro" id="IPR050178">
    <property type="entry name" value="AspA/AstE_fam"/>
</dbReference>
<dbReference type="InterPro" id="IPR007036">
    <property type="entry name" value="Aste_AspA_hybrid_dom"/>
</dbReference>
<evidence type="ECO:0000259" key="6">
    <source>
        <dbReference type="Pfam" id="PF24827"/>
    </source>
</evidence>
<evidence type="ECO:0000256" key="3">
    <source>
        <dbReference type="ARBA" id="ARBA00022801"/>
    </source>
</evidence>